<keyword evidence="3" id="KW-1185">Reference proteome</keyword>
<name>A0ABQ0JXN7_9BACT</name>
<dbReference type="Pfam" id="PF10547">
    <property type="entry name" value="P22_AR_N"/>
    <property type="match status" value="1"/>
</dbReference>
<sequence>MESLVEFKEVREMSDSQRALKPVDVGFEEFNGQPVRIAIVVICGKKVPIVALSDIAQYIGHQKDSLWKLINGDTLLKEWSVISVMEMTDGKNYEVMALTLDGFIGLMVKINPKRVKNVERQERILAFQRWAIPTLRKIMFQERYHLDSDRIPLTAQEMNAIFEMIKYYEKTKSANTCQLLKKTLQKVYPDIVISDSEAMEKVITQLGLPFKNEVK</sequence>
<accession>A0ABQ0JXN7</accession>
<comment type="caution">
    <text evidence="2">The sequence shown here is derived from an EMBL/GenBank/DDBJ whole genome shotgun (WGS) entry which is preliminary data.</text>
</comment>
<protein>
    <recommendedName>
        <fullName evidence="1">Antirepressor protein ant N-terminal domain-containing protein</fullName>
    </recommendedName>
</protein>
<dbReference type="InterPro" id="IPR018875">
    <property type="entry name" value="Antirepressor_Ant_N"/>
</dbReference>
<dbReference type="RefSeq" id="WP_052563515.1">
    <property type="nucleotide sequence ID" value="NZ_BAFN01000001.1"/>
</dbReference>
<proteinExistence type="predicted"/>
<organism evidence="2 3">
    <name type="scientific">Candidatus Brocadia sinica JPN1</name>
    <dbReference type="NCBI Taxonomy" id="1197129"/>
    <lineage>
        <taxon>Bacteria</taxon>
        <taxon>Pseudomonadati</taxon>
        <taxon>Planctomycetota</taxon>
        <taxon>Candidatus Brocadiia</taxon>
        <taxon>Candidatus Brocadiales</taxon>
        <taxon>Candidatus Brocadiaceae</taxon>
        <taxon>Candidatus Brocadia</taxon>
    </lineage>
</organism>
<feature type="domain" description="Antirepressor protein ant N-terminal" evidence="1">
    <location>
        <begin position="40"/>
        <end position="140"/>
    </location>
</feature>
<reference evidence="3" key="1">
    <citation type="journal article" date="2015" name="Genome Announc.">
        <title>Draft Genome Sequence of an Anaerobic Ammonium-Oxidizing Bacterium, "Candidatus Brocadia sinica".</title>
        <authorList>
            <person name="Oshiki M."/>
            <person name="Shinyako-Hata K."/>
            <person name="Satoh H."/>
            <person name="Okabe S."/>
        </authorList>
    </citation>
    <scope>NUCLEOTIDE SEQUENCE [LARGE SCALE GENOMIC DNA]</scope>
    <source>
        <strain evidence="3">JPN1</strain>
    </source>
</reference>
<evidence type="ECO:0000313" key="3">
    <source>
        <dbReference type="Proteomes" id="UP000032309"/>
    </source>
</evidence>
<evidence type="ECO:0000259" key="1">
    <source>
        <dbReference type="Pfam" id="PF10547"/>
    </source>
</evidence>
<evidence type="ECO:0000313" key="2">
    <source>
        <dbReference type="EMBL" id="GAN33475.1"/>
    </source>
</evidence>
<dbReference type="EMBL" id="BAFN01000001">
    <property type="protein sequence ID" value="GAN33475.1"/>
    <property type="molecule type" value="Genomic_DNA"/>
</dbReference>
<gene>
    <name evidence="2" type="ORF">BROSI_A1999</name>
</gene>
<dbReference type="Proteomes" id="UP000032309">
    <property type="component" value="Unassembled WGS sequence"/>
</dbReference>